<evidence type="ECO:0008006" key="4">
    <source>
        <dbReference type="Google" id="ProtNLM"/>
    </source>
</evidence>
<dbReference type="InterPro" id="IPR043255">
    <property type="entry name" value="U-IIB"/>
</dbReference>
<reference evidence="3" key="1">
    <citation type="submission" date="2012-01" db="EMBL/GenBank/DDBJ databases">
        <title>The Genome Sequence of Oreochromis niloticus (Nile Tilapia).</title>
        <authorList>
            <consortium name="Broad Institute Genome Assembly Team"/>
            <consortium name="Broad Institute Sequencing Platform"/>
            <person name="Di Palma F."/>
            <person name="Johnson J."/>
            <person name="Lander E.S."/>
            <person name="Lindblad-Toh K."/>
        </authorList>
    </citation>
    <scope>NUCLEOTIDE SEQUENCE [LARGE SCALE GENOMIC DNA]</scope>
</reference>
<reference evidence="2" key="3">
    <citation type="submission" date="2025-09" db="UniProtKB">
        <authorList>
            <consortium name="Ensembl"/>
        </authorList>
    </citation>
    <scope>IDENTIFICATION</scope>
</reference>
<name>A0A669EQR2_ORENI</name>
<evidence type="ECO:0000313" key="2">
    <source>
        <dbReference type="Ensembl" id="ENSONIP00000073331.1"/>
    </source>
</evidence>
<keyword evidence="3" id="KW-1185">Reference proteome</keyword>
<dbReference type="AlphaFoldDB" id="A0A669EQR2"/>
<dbReference type="GeneTree" id="ENSGT01030000234774"/>
<dbReference type="PANTHER" id="PTHR36876">
    <property type="entry name" value="UROTENSIN-2B"/>
    <property type="match status" value="1"/>
</dbReference>
<dbReference type="PANTHER" id="PTHR36876:SF1">
    <property type="entry name" value="UROTENSIN-2B"/>
    <property type="match status" value="1"/>
</dbReference>
<evidence type="ECO:0000256" key="1">
    <source>
        <dbReference type="SAM" id="SignalP"/>
    </source>
</evidence>
<accession>A0A669EQR2</accession>
<reference evidence="2" key="2">
    <citation type="submission" date="2025-08" db="UniProtKB">
        <authorList>
            <consortium name="Ensembl"/>
        </authorList>
    </citation>
    <scope>IDENTIFICATION</scope>
</reference>
<sequence length="110" mass="12241">MDRVTAVSYCLGLLSLFLLQGVLNVDGRSIFNPGNPAFSQKEDTDSQSKILALLLHKSLVPVEKDDPLALKEDLELERKIAANMVEGKSITRKRGERKLNTNQTFTIITL</sequence>
<protein>
    <recommendedName>
        <fullName evidence="4">Urotensin 2B</fullName>
    </recommendedName>
</protein>
<dbReference type="InParanoid" id="A0A669EQR2"/>
<evidence type="ECO:0000313" key="3">
    <source>
        <dbReference type="Proteomes" id="UP000005207"/>
    </source>
</evidence>
<dbReference type="Proteomes" id="UP000005207">
    <property type="component" value="Linkage group LG23"/>
</dbReference>
<feature type="chain" id="PRO_5025416251" description="Urotensin 2B" evidence="1">
    <location>
        <begin position="28"/>
        <end position="110"/>
    </location>
</feature>
<keyword evidence="1" id="KW-0732">Signal</keyword>
<proteinExistence type="predicted"/>
<dbReference type="Ensembl" id="ENSONIT00000066221.1">
    <property type="protein sequence ID" value="ENSONIP00000073331.1"/>
    <property type="gene ID" value="ENSONIG00000031095.1"/>
</dbReference>
<dbReference type="OMA" id="TMALCVP"/>
<feature type="signal peptide" evidence="1">
    <location>
        <begin position="1"/>
        <end position="27"/>
    </location>
</feature>
<organism evidence="2 3">
    <name type="scientific">Oreochromis niloticus</name>
    <name type="common">Nile tilapia</name>
    <name type="synonym">Tilapia nilotica</name>
    <dbReference type="NCBI Taxonomy" id="8128"/>
    <lineage>
        <taxon>Eukaryota</taxon>
        <taxon>Metazoa</taxon>
        <taxon>Chordata</taxon>
        <taxon>Craniata</taxon>
        <taxon>Vertebrata</taxon>
        <taxon>Euteleostomi</taxon>
        <taxon>Actinopterygii</taxon>
        <taxon>Neopterygii</taxon>
        <taxon>Teleostei</taxon>
        <taxon>Neoteleostei</taxon>
        <taxon>Acanthomorphata</taxon>
        <taxon>Ovalentaria</taxon>
        <taxon>Cichlomorphae</taxon>
        <taxon>Cichliformes</taxon>
        <taxon>Cichlidae</taxon>
        <taxon>African cichlids</taxon>
        <taxon>Pseudocrenilabrinae</taxon>
        <taxon>Oreochromini</taxon>
        <taxon>Oreochromis</taxon>
    </lineage>
</organism>